<name>A0A4R4BKP9_BACTU</name>
<accession>A0A4R4BKP9</accession>
<dbReference type="AlphaFoldDB" id="A0A4R4BKP9"/>
<dbReference type="RefSeq" id="WP_131931401.1">
    <property type="nucleotide sequence ID" value="NZ_SMDF01000001.1"/>
</dbReference>
<evidence type="ECO:0000313" key="2">
    <source>
        <dbReference type="Proteomes" id="UP000295285"/>
    </source>
</evidence>
<sequence>MNSKVFITNYDAKTMNLKGEVKESQLKLELTFWSREECMSAQASFLKELREFIKHRNMKEEQNESRHRDV</sequence>
<evidence type="ECO:0000313" key="1">
    <source>
        <dbReference type="EMBL" id="TCW59721.1"/>
    </source>
</evidence>
<comment type="caution">
    <text evidence="1">The sequence shown here is derived from an EMBL/GenBank/DDBJ whole genome shotgun (WGS) entry which is preliminary data.</text>
</comment>
<protein>
    <submittedName>
        <fullName evidence="1">Uncharacterized protein</fullName>
    </submittedName>
</protein>
<reference evidence="1 2" key="1">
    <citation type="submission" date="2019-03" db="EMBL/GenBank/DDBJ databases">
        <title>Above-ground endophytic microbial communities from plants in different locations in the United States.</title>
        <authorList>
            <person name="Frank C."/>
        </authorList>
    </citation>
    <scope>NUCLEOTIDE SEQUENCE [LARGE SCALE GENOMIC DNA]</scope>
    <source>
        <strain evidence="1 2">LP_2_YM</strain>
    </source>
</reference>
<dbReference type="Proteomes" id="UP000295285">
    <property type="component" value="Unassembled WGS sequence"/>
</dbReference>
<gene>
    <name evidence="1" type="ORF">EC910_101351</name>
</gene>
<organism evidence="1 2">
    <name type="scientific">Bacillus thuringiensis</name>
    <dbReference type="NCBI Taxonomy" id="1428"/>
    <lineage>
        <taxon>Bacteria</taxon>
        <taxon>Bacillati</taxon>
        <taxon>Bacillota</taxon>
        <taxon>Bacilli</taxon>
        <taxon>Bacillales</taxon>
        <taxon>Bacillaceae</taxon>
        <taxon>Bacillus</taxon>
        <taxon>Bacillus cereus group</taxon>
    </lineage>
</organism>
<dbReference type="EMBL" id="SMDG01000001">
    <property type="protein sequence ID" value="TCW59721.1"/>
    <property type="molecule type" value="Genomic_DNA"/>
</dbReference>
<proteinExistence type="predicted"/>